<keyword evidence="2" id="KW-1185">Reference proteome</keyword>
<gene>
    <name evidence="1" type="ORF">NG99_06560</name>
</gene>
<evidence type="ECO:0000313" key="1">
    <source>
        <dbReference type="EMBL" id="KGT94808.1"/>
    </source>
</evidence>
<dbReference type="STRING" id="371042.NG99_06560"/>
<reference evidence="1 2" key="1">
    <citation type="submission" date="2014-10" db="EMBL/GenBank/DDBJ databases">
        <title>Genome sequence of Erwinia typographi M043b.</title>
        <authorList>
            <person name="Chan K.-G."/>
            <person name="Tan W.-S."/>
        </authorList>
    </citation>
    <scope>NUCLEOTIDE SEQUENCE [LARGE SCALE GENOMIC DNA]</scope>
    <source>
        <strain evidence="1 2">M043b</strain>
    </source>
</reference>
<sequence length="111" mass="13072">MNNESNFDKLKDIVETLDEMVSSLIADDYENLDTFLSNHSWCMDRFMSWNFPTESLDFFEYVVERDINQYIRYRELSAALIAISNTIDHFDAQQNMYAAIAAKSLNKEKLH</sequence>
<dbReference type="AlphaFoldDB" id="A0A0A4AAG0"/>
<dbReference type="RefSeq" id="WP_034889866.1">
    <property type="nucleotide sequence ID" value="NZ_JRUQ01000024.1"/>
</dbReference>
<name>A0A0A4AAG0_9GAMM</name>
<accession>A0A0A4AAG0</accession>
<comment type="caution">
    <text evidence="1">The sequence shown here is derived from an EMBL/GenBank/DDBJ whole genome shotgun (WGS) entry which is preliminary data.</text>
</comment>
<dbReference type="EMBL" id="JRUQ01000024">
    <property type="protein sequence ID" value="KGT94808.1"/>
    <property type="molecule type" value="Genomic_DNA"/>
</dbReference>
<proteinExistence type="predicted"/>
<evidence type="ECO:0000313" key="2">
    <source>
        <dbReference type="Proteomes" id="UP000030351"/>
    </source>
</evidence>
<organism evidence="1 2">
    <name type="scientific">Erwinia typographi</name>
    <dbReference type="NCBI Taxonomy" id="371042"/>
    <lineage>
        <taxon>Bacteria</taxon>
        <taxon>Pseudomonadati</taxon>
        <taxon>Pseudomonadota</taxon>
        <taxon>Gammaproteobacteria</taxon>
        <taxon>Enterobacterales</taxon>
        <taxon>Erwiniaceae</taxon>
        <taxon>Erwinia</taxon>
    </lineage>
</organism>
<dbReference type="Proteomes" id="UP000030351">
    <property type="component" value="Unassembled WGS sequence"/>
</dbReference>
<protein>
    <submittedName>
        <fullName evidence="1">Uncharacterized protein</fullName>
    </submittedName>
</protein>